<dbReference type="InterPro" id="IPR008030">
    <property type="entry name" value="NmrA-like"/>
</dbReference>
<evidence type="ECO:0000313" key="5">
    <source>
        <dbReference type="Proteomes" id="UP000664534"/>
    </source>
</evidence>
<evidence type="ECO:0000313" key="4">
    <source>
        <dbReference type="EMBL" id="CAF9939472.1"/>
    </source>
</evidence>
<accession>A0A8H3J2E7</accession>
<dbReference type="InterPro" id="IPR051164">
    <property type="entry name" value="NmrA-like_oxidored"/>
</dbReference>
<dbReference type="AlphaFoldDB" id="A0A8H3J2E7"/>
<proteinExistence type="inferred from homology"/>
<gene>
    <name evidence="4" type="ORF">IMSHALPRED_001360</name>
</gene>
<evidence type="ECO:0000259" key="3">
    <source>
        <dbReference type="Pfam" id="PF05368"/>
    </source>
</evidence>
<dbReference type="EMBL" id="CAJPDT010000119">
    <property type="protein sequence ID" value="CAF9939472.1"/>
    <property type="molecule type" value="Genomic_DNA"/>
</dbReference>
<dbReference type="SUPFAM" id="SSF51735">
    <property type="entry name" value="NAD(P)-binding Rossmann-fold domains"/>
    <property type="match status" value="1"/>
</dbReference>
<sequence length="319" mass="34410">MTKIIAVHGATGMQGGSVVQALLKSEWKVRAITRNASGASAKALVDAGAEVVTGNFDDESSLHKAYEGVEAIFLVTNYWEHLFTGKTAIQAGEAEAAQALTVIKIADGLPGLKHFIWSTLPGNVEGQAKRTAVKHFDYKANVDLQIKKEYPKLAAKTTFLYVGYYANNLANFPAAKLFTTPATFGLYVWMTPVSRGTVIPSAGDTSVNVGVFAKAILEQPDKTLGKYAAVVVDTPTHDEVLTYWTAATGKGAAFLQVDGSDWCKAFGEPGEELYLNLKAFEENPKWAFDNDPLSGKDLGIEKDLVGTKACLEKLKEQLL</sequence>
<organism evidence="4 5">
    <name type="scientific">Imshaugia aleurites</name>
    <dbReference type="NCBI Taxonomy" id="172621"/>
    <lineage>
        <taxon>Eukaryota</taxon>
        <taxon>Fungi</taxon>
        <taxon>Dikarya</taxon>
        <taxon>Ascomycota</taxon>
        <taxon>Pezizomycotina</taxon>
        <taxon>Lecanoromycetes</taxon>
        <taxon>OSLEUM clade</taxon>
        <taxon>Lecanoromycetidae</taxon>
        <taxon>Lecanorales</taxon>
        <taxon>Lecanorineae</taxon>
        <taxon>Parmeliaceae</taxon>
        <taxon>Imshaugia</taxon>
    </lineage>
</organism>
<evidence type="ECO:0000256" key="1">
    <source>
        <dbReference type="ARBA" id="ARBA00006328"/>
    </source>
</evidence>
<keyword evidence="2" id="KW-0521">NADP</keyword>
<name>A0A8H3J2E7_9LECA</name>
<comment type="caution">
    <text evidence="4">The sequence shown here is derived from an EMBL/GenBank/DDBJ whole genome shotgun (WGS) entry which is preliminary data.</text>
</comment>
<reference evidence="4" key="1">
    <citation type="submission" date="2021-03" db="EMBL/GenBank/DDBJ databases">
        <authorList>
            <person name="Tagirdzhanova G."/>
        </authorList>
    </citation>
    <scope>NUCLEOTIDE SEQUENCE</scope>
</reference>
<evidence type="ECO:0000256" key="2">
    <source>
        <dbReference type="ARBA" id="ARBA00022857"/>
    </source>
</evidence>
<dbReference type="PANTHER" id="PTHR42748:SF28">
    <property type="entry name" value="NMRA-LIKE DOMAIN-CONTAINING PROTEIN"/>
    <property type="match status" value="1"/>
</dbReference>
<feature type="domain" description="NmrA-like" evidence="3">
    <location>
        <begin position="1"/>
        <end position="273"/>
    </location>
</feature>
<dbReference type="Proteomes" id="UP000664534">
    <property type="component" value="Unassembled WGS sequence"/>
</dbReference>
<dbReference type="Pfam" id="PF05368">
    <property type="entry name" value="NmrA"/>
    <property type="match status" value="1"/>
</dbReference>
<dbReference type="Gene3D" id="3.40.50.720">
    <property type="entry name" value="NAD(P)-binding Rossmann-like Domain"/>
    <property type="match status" value="1"/>
</dbReference>
<comment type="similarity">
    <text evidence="1">Belongs to the NmrA-type oxidoreductase family.</text>
</comment>
<dbReference type="InterPro" id="IPR036291">
    <property type="entry name" value="NAD(P)-bd_dom_sf"/>
</dbReference>
<dbReference type="PANTHER" id="PTHR42748">
    <property type="entry name" value="NITROGEN METABOLITE REPRESSION PROTEIN NMRA FAMILY MEMBER"/>
    <property type="match status" value="1"/>
</dbReference>
<dbReference type="OrthoDB" id="3358371at2759"/>
<protein>
    <recommendedName>
        <fullName evidence="3">NmrA-like domain-containing protein</fullName>
    </recommendedName>
</protein>
<dbReference type="Gene3D" id="3.90.25.10">
    <property type="entry name" value="UDP-galactose 4-epimerase, domain 1"/>
    <property type="match status" value="1"/>
</dbReference>
<keyword evidence="5" id="KW-1185">Reference proteome</keyword>
<dbReference type="GO" id="GO:0005634">
    <property type="term" value="C:nucleus"/>
    <property type="evidence" value="ECO:0007669"/>
    <property type="project" value="TreeGrafter"/>
</dbReference>